<accession>A0A811RUM1</accession>
<sequence length="184" mass="19999">MSSSSSALAKGKSAIGSASGSAKFEAKGKSSSSSSPAAAAAATKRGTAAATTTTSRGRGKGRGKADKKVYSLPGQKFDPPEEREPLRIFYESLSKQIPSSEMAEFWLMEHGLLSPERAKKAYERKQKRQQQVRMGTPIKSSAVMRKDKPESSKKPSIMDSKAKRRVDYSDDDNDFIVKMKRSKG</sequence>
<gene>
    <name evidence="2" type="ORF">NCGR_LOCUS56676</name>
</gene>
<evidence type="ECO:0000313" key="2">
    <source>
        <dbReference type="EMBL" id="CAD6332578.1"/>
    </source>
</evidence>
<dbReference type="OrthoDB" id="361835at2759"/>
<feature type="compositionally biased region" description="Basic and acidic residues" evidence="1">
    <location>
        <begin position="144"/>
        <end position="153"/>
    </location>
</feature>
<evidence type="ECO:0000313" key="3">
    <source>
        <dbReference type="Proteomes" id="UP000604825"/>
    </source>
</evidence>
<dbReference type="PANTHER" id="PTHR33828">
    <property type="entry name" value="OS05G0596200 PROTEIN"/>
    <property type="match status" value="1"/>
</dbReference>
<proteinExistence type="predicted"/>
<evidence type="ECO:0000256" key="1">
    <source>
        <dbReference type="SAM" id="MobiDB-lite"/>
    </source>
</evidence>
<keyword evidence="3" id="KW-1185">Reference proteome</keyword>
<dbReference type="PANTHER" id="PTHR33828:SF1">
    <property type="entry name" value="OS05G0596200 PROTEIN"/>
    <property type="match status" value="1"/>
</dbReference>
<feature type="compositionally biased region" description="Low complexity" evidence="1">
    <location>
        <begin position="1"/>
        <end position="56"/>
    </location>
</feature>
<name>A0A811RUM1_9POAL</name>
<dbReference type="EMBL" id="CAJGYO010000017">
    <property type="protein sequence ID" value="CAD6332578.1"/>
    <property type="molecule type" value="Genomic_DNA"/>
</dbReference>
<comment type="caution">
    <text evidence="2">The sequence shown here is derived from an EMBL/GenBank/DDBJ whole genome shotgun (WGS) entry which is preliminary data.</text>
</comment>
<protein>
    <submittedName>
        <fullName evidence="2">Uncharacterized protein</fullName>
    </submittedName>
</protein>
<dbReference type="Proteomes" id="UP000604825">
    <property type="component" value="Unassembled WGS sequence"/>
</dbReference>
<reference evidence="2" key="1">
    <citation type="submission" date="2020-10" db="EMBL/GenBank/DDBJ databases">
        <authorList>
            <person name="Han B."/>
            <person name="Lu T."/>
            <person name="Zhao Q."/>
            <person name="Huang X."/>
            <person name="Zhao Y."/>
        </authorList>
    </citation>
    <scope>NUCLEOTIDE SEQUENCE</scope>
</reference>
<feature type="region of interest" description="Disordered" evidence="1">
    <location>
        <begin position="120"/>
        <end position="184"/>
    </location>
</feature>
<feature type="region of interest" description="Disordered" evidence="1">
    <location>
        <begin position="1"/>
        <end position="83"/>
    </location>
</feature>
<organism evidence="2 3">
    <name type="scientific">Miscanthus lutarioriparius</name>
    <dbReference type="NCBI Taxonomy" id="422564"/>
    <lineage>
        <taxon>Eukaryota</taxon>
        <taxon>Viridiplantae</taxon>
        <taxon>Streptophyta</taxon>
        <taxon>Embryophyta</taxon>
        <taxon>Tracheophyta</taxon>
        <taxon>Spermatophyta</taxon>
        <taxon>Magnoliopsida</taxon>
        <taxon>Liliopsida</taxon>
        <taxon>Poales</taxon>
        <taxon>Poaceae</taxon>
        <taxon>PACMAD clade</taxon>
        <taxon>Panicoideae</taxon>
        <taxon>Andropogonodae</taxon>
        <taxon>Andropogoneae</taxon>
        <taxon>Saccharinae</taxon>
        <taxon>Miscanthus</taxon>
    </lineage>
</organism>
<dbReference type="AlphaFoldDB" id="A0A811RUM1"/>